<evidence type="ECO:0000256" key="1">
    <source>
        <dbReference type="SAM" id="Phobius"/>
    </source>
</evidence>
<feature type="transmembrane region" description="Helical" evidence="1">
    <location>
        <begin position="44"/>
        <end position="62"/>
    </location>
</feature>
<sequence>MDAGKKLQTTTNDGTRTDLGTVLDVLSGKAKPTVNFETSISKDSIIFLAVTTTLVGLLLIFVSKRA</sequence>
<keyword evidence="1" id="KW-0472">Membrane</keyword>
<dbReference type="EMBL" id="BMKK01000003">
    <property type="protein sequence ID" value="GGD53301.1"/>
    <property type="molecule type" value="Genomic_DNA"/>
</dbReference>
<dbReference type="AlphaFoldDB" id="A0A916YNF9"/>
<gene>
    <name evidence="2" type="ORF">GCM10011514_16760</name>
</gene>
<evidence type="ECO:0000313" key="3">
    <source>
        <dbReference type="Proteomes" id="UP000609064"/>
    </source>
</evidence>
<reference evidence="2" key="1">
    <citation type="journal article" date="2014" name="Int. J. Syst. Evol. Microbiol.">
        <title>Complete genome sequence of Corynebacterium casei LMG S-19264T (=DSM 44701T), isolated from a smear-ripened cheese.</title>
        <authorList>
            <consortium name="US DOE Joint Genome Institute (JGI-PGF)"/>
            <person name="Walter F."/>
            <person name="Albersmeier A."/>
            <person name="Kalinowski J."/>
            <person name="Ruckert C."/>
        </authorList>
    </citation>
    <scope>NUCLEOTIDE SEQUENCE</scope>
    <source>
        <strain evidence="2">CGMCC 1.15958</strain>
    </source>
</reference>
<evidence type="ECO:0000313" key="2">
    <source>
        <dbReference type="EMBL" id="GGD53301.1"/>
    </source>
</evidence>
<dbReference type="Proteomes" id="UP000609064">
    <property type="component" value="Unassembled WGS sequence"/>
</dbReference>
<keyword evidence="3" id="KW-1185">Reference proteome</keyword>
<reference evidence="2" key="2">
    <citation type="submission" date="2020-09" db="EMBL/GenBank/DDBJ databases">
        <authorList>
            <person name="Sun Q."/>
            <person name="Zhou Y."/>
        </authorList>
    </citation>
    <scope>NUCLEOTIDE SEQUENCE</scope>
    <source>
        <strain evidence="2">CGMCC 1.15958</strain>
    </source>
</reference>
<dbReference type="RefSeq" id="WP_188765612.1">
    <property type="nucleotide sequence ID" value="NZ_BMKK01000003.1"/>
</dbReference>
<proteinExistence type="predicted"/>
<accession>A0A916YNF9</accession>
<protein>
    <submittedName>
        <fullName evidence="2">Uncharacterized protein</fullName>
    </submittedName>
</protein>
<organism evidence="2 3">
    <name type="scientific">Emticicia aquatilis</name>
    <dbReference type="NCBI Taxonomy" id="1537369"/>
    <lineage>
        <taxon>Bacteria</taxon>
        <taxon>Pseudomonadati</taxon>
        <taxon>Bacteroidota</taxon>
        <taxon>Cytophagia</taxon>
        <taxon>Cytophagales</taxon>
        <taxon>Leadbetterellaceae</taxon>
        <taxon>Emticicia</taxon>
    </lineage>
</organism>
<comment type="caution">
    <text evidence="2">The sequence shown here is derived from an EMBL/GenBank/DDBJ whole genome shotgun (WGS) entry which is preliminary data.</text>
</comment>
<name>A0A916YNF9_9BACT</name>
<keyword evidence="1" id="KW-0812">Transmembrane</keyword>
<keyword evidence="1" id="KW-1133">Transmembrane helix</keyword>